<feature type="transmembrane region" description="Helical" evidence="5">
    <location>
        <begin position="130"/>
        <end position="150"/>
    </location>
</feature>
<evidence type="ECO:0000256" key="3">
    <source>
        <dbReference type="ARBA" id="ARBA00023136"/>
    </source>
</evidence>
<feature type="transmembrane region" description="Helical" evidence="5">
    <location>
        <begin position="307"/>
        <end position="330"/>
    </location>
</feature>
<dbReference type="PANTHER" id="PTHR23526">
    <property type="entry name" value="INTEGRAL MEMBRANE TRANSPORT PROTEIN-RELATED"/>
    <property type="match status" value="1"/>
</dbReference>
<sequence length="461" mass="48496">MRRDTIPTEPMEPMDPMSVTRTTPTRHPEWLESLYERLAEDDEGRTCKEISAEACHETPGNFLHTLIANTLSNIADRLASAKTTLPWLLLQLGAPAWMLSLLVPIRESGSMLPQILIGEIVRRQAIRKWVWVWGGVVQGLSLAAIGWVAFALEGATAGAAVIGLLILFSLARGACSVAYKDVQGKTIPKTRRGRLSGWISAIAGLGAMGVGLGLGAVQDGAESTGLYVALLAGAAILWLLAAWSFSRIVEFPGATEGGSNALAEAVARLAILRDDAPFRQFVIARALAMGSGLAAPFYVALARDDLGGAISLLGIFIAVEGLAGLVSSPVWGRWSDHSSRQVFAAACGLAAVLSIAVALWSWLAMSSAAAIWFYPIAFFGLGIAHAGVRLGRKTYLVDMAEGNKRTDYVAVSNSVIGALLLVSGLLGALAATVSVEATILLLGLAGLVGSALSLRWKEVSG</sequence>
<evidence type="ECO:0000256" key="4">
    <source>
        <dbReference type="SAM" id="MobiDB-lite"/>
    </source>
</evidence>
<evidence type="ECO:0000256" key="5">
    <source>
        <dbReference type="SAM" id="Phobius"/>
    </source>
</evidence>
<name>A0A1H2ZGT6_THIRO</name>
<evidence type="ECO:0000313" key="7">
    <source>
        <dbReference type="Proteomes" id="UP000198816"/>
    </source>
</evidence>
<keyword evidence="2 5" id="KW-1133">Transmembrane helix</keyword>
<feature type="transmembrane region" description="Helical" evidence="5">
    <location>
        <begin position="369"/>
        <end position="388"/>
    </location>
</feature>
<keyword evidence="7" id="KW-1185">Reference proteome</keyword>
<keyword evidence="3 5" id="KW-0472">Membrane</keyword>
<evidence type="ECO:0000256" key="2">
    <source>
        <dbReference type="ARBA" id="ARBA00022989"/>
    </source>
</evidence>
<feature type="region of interest" description="Disordered" evidence="4">
    <location>
        <begin position="1"/>
        <end position="25"/>
    </location>
</feature>
<reference evidence="7" key="1">
    <citation type="submission" date="2016-10" db="EMBL/GenBank/DDBJ databases">
        <authorList>
            <person name="Varghese N."/>
            <person name="Submissions S."/>
        </authorList>
    </citation>
    <scope>NUCLEOTIDE SEQUENCE [LARGE SCALE GENOMIC DNA]</scope>
    <source>
        <strain evidence="7">DSM 217</strain>
    </source>
</reference>
<protein>
    <submittedName>
        <fullName evidence="6">Major Facilitator Superfamily protein</fullName>
    </submittedName>
</protein>
<dbReference type="PANTHER" id="PTHR23526:SF2">
    <property type="entry name" value="MAJOR FACILITATOR SUPERFAMILY (MFS) PROFILE DOMAIN-CONTAINING PROTEIN"/>
    <property type="match status" value="1"/>
</dbReference>
<dbReference type="GO" id="GO:0022857">
    <property type="term" value="F:transmembrane transporter activity"/>
    <property type="evidence" value="ECO:0007669"/>
    <property type="project" value="InterPro"/>
</dbReference>
<dbReference type="Proteomes" id="UP000198816">
    <property type="component" value="Unassembled WGS sequence"/>
</dbReference>
<gene>
    <name evidence="6" type="ORF">SAMN05421783_115114</name>
</gene>
<feature type="transmembrane region" description="Helical" evidence="5">
    <location>
        <begin position="408"/>
        <end position="431"/>
    </location>
</feature>
<feature type="transmembrane region" description="Helical" evidence="5">
    <location>
        <begin position="437"/>
        <end position="456"/>
    </location>
</feature>
<dbReference type="InterPro" id="IPR052528">
    <property type="entry name" value="Sugar_transport-like"/>
</dbReference>
<dbReference type="Pfam" id="PF07690">
    <property type="entry name" value="MFS_1"/>
    <property type="match status" value="1"/>
</dbReference>
<dbReference type="STRING" id="1058.SAMN05421783_115114"/>
<evidence type="ECO:0000256" key="1">
    <source>
        <dbReference type="ARBA" id="ARBA00022692"/>
    </source>
</evidence>
<dbReference type="InterPro" id="IPR011701">
    <property type="entry name" value="MFS"/>
</dbReference>
<evidence type="ECO:0000313" key="6">
    <source>
        <dbReference type="EMBL" id="SDX16158.1"/>
    </source>
</evidence>
<accession>A0A1H2ZGT6</accession>
<dbReference type="CDD" id="cd06174">
    <property type="entry name" value="MFS"/>
    <property type="match status" value="1"/>
</dbReference>
<feature type="transmembrane region" description="Helical" evidence="5">
    <location>
        <begin position="156"/>
        <end position="175"/>
    </location>
</feature>
<dbReference type="AlphaFoldDB" id="A0A1H2ZGT6"/>
<feature type="transmembrane region" description="Helical" evidence="5">
    <location>
        <begin position="342"/>
        <end position="363"/>
    </location>
</feature>
<feature type="transmembrane region" description="Helical" evidence="5">
    <location>
        <begin position="282"/>
        <end position="301"/>
    </location>
</feature>
<feature type="transmembrane region" description="Helical" evidence="5">
    <location>
        <begin position="195"/>
        <end position="214"/>
    </location>
</feature>
<feature type="transmembrane region" description="Helical" evidence="5">
    <location>
        <begin position="226"/>
        <end position="245"/>
    </location>
</feature>
<organism evidence="6 7">
    <name type="scientific">Thiocapsa roseopersicina</name>
    <dbReference type="NCBI Taxonomy" id="1058"/>
    <lineage>
        <taxon>Bacteria</taxon>
        <taxon>Pseudomonadati</taxon>
        <taxon>Pseudomonadota</taxon>
        <taxon>Gammaproteobacteria</taxon>
        <taxon>Chromatiales</taxon>
        <taxon>Chromatiaceae</taxon>
        <taxon>Thiocapsa</taxon>
    </lineage>
</organism>
<dbReference type="InterPro" id="IPR036259">
    <property type="entry name" value="MFS_trans_sf"/>
</dbReference>
<proteinExistence type="predicted"/>
<dbReference type="SUPFAM" id="SSF103473">
    <property type="entry name" value="MFS general substrate transporter"/>
    <property type="match status" value="1"/>
</dbReference>
<dbReference type="EMBL" id="FNNZ01000015">
    <property type="protein sequence ID" value="SDX16158.1"/>
    <property type="molecule type" value="Genomic_DNA"/>
</dbReference>
<dbReference type="Gene3D" id="1.20.1250.20">
    <property type="entry name" value="MFS general substrate transporter like domains"/>
    <property type="match status" value="2"/>
</dbReference>
<keyword evidence="1 5" id="KW-0812">Transmembrane</keyword>